<dbReference type="AlphaFoldDB" id="A0A5J4X9E1"/>
<reference evidence="1 2" key="1">
    <citation type="submission" date="2019-03" db="EMBL/GenBank/DDBJ databases">
        <title>Single cell metagenomics reveals metabolic interactions within the superorganism composed of flagellate Streblomastix strix and complex community of Bacteroidetes bacteria on its surface.</title>
        <authorList>
            <person name="Treitli S.C."/>
            <person name="Kolisko M."/>
            <person name="Husnik F."/>
            <person name="Keeling P."/>
            <person name="Hampl V."/>
        </authorList>
    </citation>
    <scope>NUCLEOTIDE SEQUENCE [LARGE SCALE GENOMIC DNA]</scope>
    <source>
        <strain evidence="1">ST1C</strain>
    </source>
</reference>
<sequence length="262" mass="29307">MFFCPTLESIRTALTSLFERLAGLSMDVCMEVRSAALMTLTTLLTTHKEFFAQTGMAAVTVAEYILPTAQAMWMQAESVQLLTNEDEYMVDRFNVSLLDQKSGNQNKQSLLLQQVNMDLQRKQWEQSFSMITKAAVFLVFQGKMFGTIRPMLTAFLLNMLIHGKLEMAYSAVDSLHQLMSVSYQVMHNCSNTEEIALIGIAQSLWDIAWDVLAGFSQSCTRCIHDESVASASSLAYRGISSAKASLQKTLEKKINVKMATSY</sequence>
<accession>A0A5J4X9E1</accession>
<dbReference type="OrthoDB" id="294853at2759"/>
<evidence type="ECO:0000313" key="1">
    <source>
        <dbReference type="EMBL" id="KAA6403693.1"/>
    </source>
</evidence>
<gene>
    <name evidence="1" type="ORF">EZS28_000779</name>
</gene>
<protein>
    <submittedName>
        <fullName evidence="1">Uncharacterized protein</fullName>
    </submittedName>
</protein>
<proteinExistence type="predicted"/>
<comment type="caution">
    <text evidence="1">The sequence shown here is derived from an EMBL/GenBank/DDBJ whole genome shotgun (WGS) entry which is preliminary data.</text>
</comment>
<organism evidence="1 2">
    <name type="scientific">Streblomastix strix</name>
    <dbReference type="NCBI Taxonomy" id="222440"/>
    <lineage>
        <taxon>Eukaryota</taxon>
        <taxon>Metamonada</taxon>
        <taxon>Preaxostyla</taxon>
        <taxon>Oxymonadida</taxon>
        <taxon>Streblomastigidae</taxon>
        <taxon>Streblomastix</taxon>
    </lineage>
</organism>
<dbReference type="Proteomes" id="UP000324800">
    <property type="component" value="Unassembled WGS sequence"/>
</dbReference>
<evidence type="ECO:0000313" key="2">
    <source>
        <dbReference type="Proteomes" id="UP000324800"/>
    </source>
</evidence>
<name>A0A5J4X9E1_9EUKA</name>
<dbReference type="EMBL" id="SNRW01000072">
    <property type="protein sequence ID" value="KAA6403693.1"/>
    <property type="molecule type" value="Genomic_DNA"/>
</dbReference>